<dbReference type="InterPro" id="IPR007739">
    <property type="entry name" value="RgpF"/>
</dbReference>
<comment type="caution">
    <text evidence="1">The sequence shown here is derived from an EMBL/GenBank/DDBJ whole genome shotgun (WGS) entry which is preliminary data.</text>
</comment>
<proteinExistence type="predicted"/>
<dbReference type="RefSeq" id="WP_379594596.1">
    <property type="nucleotide sequence ID" value="NZ_JBHRTN010000004.1"/>
</dbReference>
<dbReference type="EMBL" id="JBHRTN010000004">
    <property type="protein sequence ID" value="MFC3124228.1"/>
    <property type="molecule type" value="Genomic_DNA"/>
</dbReference>
<gene>
    <name evidence="1" type="ORF">ACFOD4_04075</name>
</gene>
<name>A0ABV7FX47_9PROT</name>
<evidence type="ECO:0000313" key="1">
    <source>
        <dbReference type="EMBL" id="MFC3124228.1"/>
    </source>
</evidence>
<accession>A0ABV7FX47</accession>
<organism evidence="1 2">
    <name type="scientific">Teichococcus globiformis</name>
    <dbReference type="NCBI Taxonomy" id="2307229"/>
    <lineage>
        <taxon>Bacteria</taxon>
        <taxon>Pseudomonadati</taxon>
        <taxon>Pseudomonadota</taxon>
        <taxon>Alphaproteobacteria</taxon>
        <taxon>Acetobacterales</taxon>
        <taxon>Roseomonadaceae</taxon>
        <taxon>Roseomonas</taxon>
    </lineage>
</organism>
<protein>
    <submittedName>
        <fullName evidence="1">Rhamnan synthesis F family protein</fullName>
    </submittedName>
</protein>
<evidence type="ECO:0000313" key="2">
    <source>
        <dbReference type="Proteomes" id="UP001595593"/>
    </source>
</evidence>
<dbReference type="Pfam" id="PF05045">
    <property type="entry name" value="RgpF"/>
    <property type="match status" value="1"/>
</dbReference>
<keyword evidence="2" id="KW-1185">Reference proteome</keyword>
<dbReference type="Proteomes" id="UP001595593">
    <property type="component" value="Unassembled WGS sequence"/>
</dbReference>
<reference evidence="2" key="1">
    <citation type="journal article" date="2019" name="Int. J. Syst. Evol. Microbiol.">
        <title>The Global Catalogue of Microorganisms (GCM) 10K type strain sequencing project: providing services to taxonomists for standard genome sequencing and annotation.</title>
        <authorList>
            <consortium name="The Broad Institute Genomics Platform"/>
            <consortium name="The Broad Institute Genome Sequencing Center for Infectious Disease"/>
            <person name="Wu L."/>
            <person name="Ma J."/>
        </authorList>
    </citation>
    <scope>NUCLEOTIDE SEQUENCE [LARGE SCALE GENOMIC DNA]</scope>
    <source>
        <strain evidence="2">KCTC 52094</strain>
    </source>
</reference>
<sequence>MTAPLRAGARRALALGRTAARAGSARAALLLARIEPPRLPLRVERGTAALGPRVAVFCHFDPRGRLAEHVRRYIAALAEAGLSIVFTSNAGQLEDAALDWLRPRCAMIVLRRNTGLDFAAWRDGLAAAALPRAETELLLLVNDSVYGPLSPLGPMLARMDFSAADVWGLTDSWQCRFHLQSYLLAFGPRAFRSPGFNAFWKDVRDLRSKEAVIRAYEVGLTRAMLDAGLRCTALWPYTELLAAVRDGFAEPDELPVAPLEAACLHHQRAVLHAAARRQPMNPTAELWRPLLSRGFPFLKRELLRKNPAGVPDLAGWLDLARAASPEAAEIILHDLRGSLRGRAP</sequence>